<protein>
    <submittedName>
        <fullName evidence="2">Lasso peptide biosynthesis B2 protein</fullName>
    </submittedName>
</protein>
<sequence length="237" mass="26125">MQTEPIGEVRIQTRTSLFSGTYRMLCFQSATMAACVVSNHVVFLDLPHDRYFCLEPRKESAALAILRRAAELDTSSSEFGTTQVLRSERFLPVKVEAITASAIDSALPQPPARSVAEALFSNARALIELKFRSLSKSIERVRQGAGTHGPVKGRKNEPLPAILAAHLASHRLLSAHDRCLPLSIGLAKRLRHERHAVDLVIGVRMDPFAAHAWVQQGNVVLNDDLDHVRAFQPILVA</sequence>
<gene>
    <name evidence="2" type="ORF">EAH76_21740</name>
</gene>
<evidence type="ECO:0000313" key="3">
    <source>
        <dbReference type="Proteomes" id="UP000319931"/>
    </source>
</evidence>
<dbReference type="Proteomes" id="UP000319931">
    <property type="component" value="Unassembled WGS sequence"/>
</dbReference>
<name>A0A502FFN3_9SPHN</name>
<dbReference type="NCBIfam" id="NF033537">
    <property type="entry name" value="lasso_biosyn_B2"/>
    <property type="match status" value="1"/>
</dbReference>
<reference evidence="2 3" key="1">
    <citation type="journal article" date="2019" name="Environ. Microbiol.">
        <title>Species interactions and distinct microbial communities in high Arctic permafrost affected cryosols are associated with the CH4 and CO2 gas fluxes.</title>
        <authorList>
            <person name="Altshuler I."/>
            <person name="Hamel J."/>
            <person name="Turney S."/>
            <person name="Magnuson E."/>
            <person name="Levesque R."/>
            <person name="Greer C."/>
            <person name="Whyte L.G."/>
        </authorList>
    </citation>
    <scope>NUCLEOTIDE SEQUENCE [LARGE SCALE GENOMIC DNA]</scope>
    <source>
        <strain evidence="2 3">E6.1</strain>
    </source>
</reference>
<evidence type="ECO:0000313" key="2">
    <source>
        <dbReference type="EMBL" id="TPG48042.1"/>
    </source>
</evidence>
<accession>A0A502FFN3</accession>
<organism evidence="2 3">
    <name type="scientific">Sphingomonas glacialis</name>
    <dbReference type="NCBI Taxonomy" id="658225"/>
    <lineage>
        <taxon>Bacteria</taxon>
        <taxon>Pseudomonadati</taxon>
        <taxon>Pseudomonadota</taxon>
        <taxon>Alphaproteobacteria</taxon>
        <taxon>Sphingomonadales</taxon>
        <taxon>Sphingomonadaceae</taxon>
        <taxon>Sphingomonas</taxon>
    </lineage>
</organism>
<evidence type="ECO:0000259" key="1">
    <source>
        <dbReference type="Pfam" id="PF13471"/>
    </source>
</evidence>
<dbReference type="EMBL" id="RCZC01000010">
    <property type="protein sequence ID" value="TPG48042.1"/>
    <property type="molecule type" value="Genomic_DNA"/>
</dbReference>
<feature type="domain" description="Microcin J25-processing protein McjB C-terminal" evidence="1">
    <location>
        <begin position="126"/>
        <end position="235"/>
    </location>
</feature>
<comment type="caution">
    <text evidence="2">The sequence shown here is derived from an EMBL/GenBank/DDBJ whole genome shotgun (WGS) entry which is preliminary data.</text>
</comment>
<dbReference type="AlphaFoldDB" id="A0A502FFN3"/>
<dbReference type="Pfam" id="PF13471">
    <property type="entry name" value="Transglut_core3"/>
    <property type="match status" value="1"/>
</dbReference>
<dbReference type="InterPro" id="IPR053521">
    <property type="entry name" value="McjB-like"/>
</dbReference>
<dbReference type="InterPro" id="IPR032708">
    <property type="entry name" value="McjB_C"/>
</dbReference>
<keyword evidence="3" id="KW-1185">Reference proteome</keyword>
<proteinExistence type="predicted"/>